<keyword evidence="9 12" id="KW-0472">Membrane</keyword>
<keyword evidence="12" id="KW-0812">Transmembrane</keyword>
<evidence type="ECO:0000256" key="3">
    <source>
        <dbReference type="ARBA" id="ARBA00022448"/>
    </source>
</evidence>
<evidence type="ECO:0000256" key="7">
    <source>
        <dbReference type="ARBA" id="ARBA00023065"/>
    </source>
</evidence>
<gene>
    <name evidence="14" type="ORF">AX774_g3522</name>
    <name evidence="13" type="ORF">AX774_g6082</name>
</gene>
<evidence type="ECO:0000313" key="13">
    <source>
        <dbReference type="EMBL" id="OMH80487.1"/>
    </source>
</evidence>
<name>A0A1R1PPZ2_ZANCU</name>
<comment type="subunit">
    <text evidence="11">F-type ATPases have 2 components, CF(1) - the catalytic core - and CF(0) - the membrane proton channel. CF(1) and CF(0) have multiple subunits.</text>
</comment>
<keyword evidence="3 11" id="KW-0813">Transport</keyword>
<reference evidence="14" key="1">
    <citation type="submission" date="2017-01" db="EMBL/GenBank/DDBJ databases">
        <authorList>
            <person name="Mah S.A."/>
            <person name="Swanson W.J."/>
            <person name="Moy G.W."/>
            <person name="Vacquier V.D."/>
        </authorList>
    </citation>
    <scope>NUCLEOTIDE SEQUENCE [LARGE SCALE GENOMIC DNA]</scope>
    <source>
        <strain evidence="14">COL-18-3</strain>
    </source>
</reference>
<keyword evidence="7 11" id="KW-0406">Ion transport</keyword>
<evidence type="ECO:0000256" key="6">
    <source>
        <dbReference type="ARBA" id="ARBA00022792"/>
    </source>
</evidence>
<accession>A0A1R1PPZ2</accession>
<dbReference type="GO" id="GO:0015986">
    <property type="term" value="P:proton motive force-driven ATP synthesis"/>
    <property type="evidence" value="ECO:0007669"/>
    <property type="project" value="InterPro"/>
</dbReference>
<dbReference type="GO" id="GO:0015078">
    <property type="term" value="F:proton transmembrane transporter activity"/>
    <property type="evidence" value="ECO:0007669"/>
    <property type="project" value="InterPro"/>
</dbReference>
<protein>
    <recommendedName>
        <fullName evidence="11">ATP synthase F(0) complex subunit e, mitochondrial</fullName>
    </recommendedName>
</protein>
<dbReference type="Pfam" id="PF05680">
    <property type="entry name" value="ATP-synt_E"/>
    <property type="match status" value="1"/>
</dbReference>
<evidence type="ECO:0000313" key="14">
    <source>
        <dbReference type="EMBL" id="OMH82973.1"/>
    </source>
</evidence>
<keyword evidence="8 11" id="KW-0496">Mitochondrion</keyword>
<sequence>MSATQNAIRKVSPFYLLTRYGALGFGIAYGFVHARTLRKEAEHKRDLESYNKKVQLVELAKQEYSKKNVVQSNSTTSQGSVNFEDPNFNAEEWAKTLA</sequence>
<evidence type="ECO:0000256" key="9">
    <source>
        <dbReference type="ARBA" id="ARBA00023136"/>
    </source>
</evidence>
<keyword evidence="4 11" id="KW-0138">CF(0)</keyword>
<evidence type="ECO:0000256" key="4">
    <source>
        <dbReference type="ARBA" id="ARBA00022547"/>
    </source>
</evidence>
<keyword evidence="15" id="KW-1185">Reference proteome</keyword>
<evidence type="ECO:0000256" key="10">
    <source>
        <dbReference type="ARBA" id="ARBA00023310"/>
    </source>
</evidence>
<keyword evidence="12" id="KW-1133">Transmembrane helix</keyword>
<dbReference type="EMBL" id="LSSK01000551">
    <property type="protein sequence ID" value="OMH82973.1"/>
    <property type="molecule type" value="Genomic_DNA"/>
</dbReference>
<organism evidence="14 15">
    <name type="scientific">Zancudomyces culisetae</name>
    <name type="common">Gut fungus</name>
    <name type="synonym">Smittium culisetae</name>
    <dbReference type="NCBI Taxonomy" id="1213189"/>
    <lineage>
        <taxon>Eukaryota</taxon>
        <taxon>Fungi</taxon>
        <taxon>Fungi incertae sedis</taxon>
        <taxon>Zoopagomycota</taxon>
        <taxon>Kickxellomycotina</taxon>
        <taxon>Harpellomycetes</taxon>
        <taxon>Harpellales</taxon>
        <taxon>Legeriomycetaceae</taxon>
        <taxon>Zancudomyces</taxon>
    </lineage>
</organism>
<dbReference type="GO" id="GO:0045259">
    <property type="term" value="C:proton-transporting ATP synthase complex"/>
    <property type="evidence" value="ECO:0007669"/>
    <property type="project" value="UniProtKB-UniRule"/>
</dbReference>
<comment type="caution">
    <text evidence="14">The sequence shown here is derived from an EMBL/GenBank/DDBJ whole genome shotgun (WGS) entry which is preliminary data.</text>
</comment>
<keyword evidence="6 11" id="KW-0999">Mitochondrion inner membrane</keyword>
<evidence type="ECO:0000256" key="11">
    <source>
        <dbReference type="RuleBase" id="RU367005"/>
    </source>
</evidence>
<dbReference type="InterPro" id="IPR008386">
    <property type="entry name" value="ATP_synth_F0_esu_mt"/>
</dbReference>
<comment type="subcellular location">
    <subcellularLocation>
        <location evidence="1 11">Mitochondrion inner membrane</location>
    </subcellularLocation>
</comment>
<evidence type="ECO:0000256" key="12">
    <source>
        <dbReference type="SAM" id="Phobius"/>
    </source>
</evidence>
<keyword evidence="5 11" id="KW-0375">Hydrogen ion transport</keyword>
<reference evidence="15" key="2">
    <citation type="submission" date="2017-01" db="EMBL/GenBank/DDBJ databases">
        <authorList>
            <person name="Wang Y."/>
            <person name="White M."/>
            <person name="Kvist S."/>
            <person name="Moncalvo J.-M."/>
        </authorList>
    </citation>
    <scope>NUCLEOTIDE SEQUENCE [LARGE SCALE GENOMIC DNA]</scope>
    <source>
        <strain evidence="15">COL-18-3</strain>
    </source>
</reference>
<evidence type="ECO:0000256" key="1">
    <source>
        <dbReference type="ARBA" id="ARBA00004273"/>
    </source>
</evidence>
<dbReference type="AlphaFoldDB" id="A0A1R1PPZ2"/>
<dbReference type="GO" id="GO:0005743">
    <property type="term" value="C:mitochondrial inner membrane"/>
    <property type="evidence" value="ECO:0007669"/>
    <property type="project" value="UniProtKB-SubCell"/>
</dbReference>
<evidence type="ECO:0000256" key="2">
    <source>
        <dbReference type="ARBA" id="ARBA00007333"/>
    </source>
</evidence>
<comment type="function">
    <text evidence="11">Subunit e, of the mitochondrial membrane ATP synthase complex (F(1)F(0) ATP synthase or Complex V) that produces ATP from ADP in the presence of a proton gradient across the membrane which is generated by electron transport complexes of the respiratory chain. ATP synthase complex consist of a soluble F(1) head domain - the catalytic core - and a membrane F(1) domain - the membrane proton channel. These two domains are linked by a central stalk rotating inside the F(1) region and a stationary peripheral stalk. During catalysis, ATP synthesis in the catalytic domain of F(1) is coupled via a rotary mechanism of the central stalk subunits to proton translocation. In vivo, can only synthesize ATP although its ATP hydrolase activity can be activated artificially in vitro. Part of the complex F(0) domain.</text>
</comment>
<keyword evidence="10 11" id="KW-0066">ATP synthesis</keyword>
<feature type="transmembrane region" description="Helical" evidence="12">
    <location>
        <begin position="12"/>
        <end position="32"/>
    </location>
</feature>
<evidence type="ECO:0000313" key="15">
    <source>
        <dbReference type="Proteomes" id="UP000188320"/>
    </source>
</evidence>
<dbReference type="OrthoDB" id="2125027at2759"/>
<evidence type="ECO:0000256" key="8">
    <source>
        <dbReference type="ARBA" id="ARBA00023128"/>
    </source>
</evidence>
<proteinExistence type="inferred from homology"/>
<evidence type="ECO:0000256" key="5">
    <source>
        <dbReference type="ARBA" id="ARBA00022781"/>
    </source>
</evidence>
<dbReference type="Proteomes" id="UP000188320">
    <property type="component" value="Unassembled WGS sequence"/>
</dbReference>
<dbReference type="EMBL" id="LSSK01001173">
    <property type="protein sequence ID" value="OMH80487.1"/>
    <property type="molecule type" value="Genomic_DNA"/>
</dbReference>
<comment type="similarity">
    <text evidence="2 11">Belongs to the ATPase e subunit family.</text>
</comment>